<dbReference type="PANTHER" id="PTHR48451:SF1">
    <property type="entry name" value="DUF4218 DOMAIN-CONTAINING PROTEIN"/>
    <property type="match status" value="1"/>
</dbReference>
<feature type="domain" description="DUF4218" evidence="1">
    <location>
        <begin position="4"/>
        <end position="53"/>
    </location>
</feature>
<dbReference type="InterPro" id="IPR025452">
    <property type="entry name" value="DUF4218"/>
</dbReference>
<evidence type="ECO:0000259" key="1">
    <source>
        <dbReference type="Pfam" id="PF13960"/>
    </source>
</evidence>
<name>A0A0A8ZJN1_ARUDO</name>
<dbReference type="PANTHER" id="PTHR48451">
    <property type="entry name" value="DUF4218 DOMAIN-CONTAINING PROTEIN"/>
    <property type="match status" value="1"/>
</dbReference>
<dbReference type="EMBL" id="GBRH01258879">
    <property type="protein sequence ID" value="JAD39016.1"/>
    <property type="molecule type" value="Transcribed_RNA"/>
</dbReference>
<accession>A0A0A8ZJN1</accession>
<reference evidence="2" key="2">
    <citation type="journal article" date="2015" name="Data Brief">
        <title>Shoot transcriptome of the giant reed, Arundo donax.</title>
        <authorList>
            <person name="Barrero R.A."/>
            <person name="Guerrero F.D."/>
            <person name="Moolhuijzen P."/>
            <person name="Goolsby J.A."/>
            <person name="Tidwell J."/>
            <person name="Bellgard S.E."/>
            <person name="Bellgard M.I."/>
        </authorList>
    </citation>
    <scope>NUCLEOTIDE SEQUENCE</scope>
    <source>
        <tissue evidence="2">Shoot tissue taken approximately 20 cm above the soil surface</tissue>
    </source>
</reference>
<evidence type="ECO:0000313" key="2">
    <source>
        <dbReference type="EMBL" id="JAD39016.1"/>
    </source>
</evidence>
<sequence length="97" mass="11309">MFCRFLMTLKSYVHSRSHPEGAIAKNWVFNESLTFCSQCLNGCETRYTRKARNDDSNPNKYFGAMPYFHKNVGRYLVGKSIATLDHQSWIQAHRCLI</sequence>
<dbReference type="AlphaFoldDB" id="A0A0A8ZJN1"/>
<organism evidence="2">
    <name type="scientific">Arundo donax</name>
    <name type="common">Giant reed</name>
    <name type="synonym">Donax arundinaceus</name>
    <dbReference type="NCBI Taxonomy" id="35708"/>
    <lineage>
        <taxon>Eukaryota</taxon>
        <taxon>Viridiplantae</taxon>
        <taxon>Streptophyta</taxon>
        <taxon>Embryophyta</taxon>
        <taxon>Tracheophyta</taxon>
        <taxon>Spermatophyta</taxon>
        <taxon>Magnoliopsida</taxon>
        <taxon>Liliopsida</taxon>
        <taxon>Poales</taxon>
        <taxon>Poaceae</taxon>
        <taxon>PACMAD clade</taxon>
        <taxon>Arundinoideae</taxon>
        <taxon>Arundineae</taxon>
        <taxon>Arundo</taxon>
    </lineage>
</organism>
<dbReference type="Pfam" id="PF13960">
    <property type="entry name" value="DUF4218"/>
    <property type="match status" value="1"/>
</dbReference>
<protein>
    <recommendedName>
        <fullName evidence="1">DUF4218 domain-containing protein</fullName>
    </recommendedName>
</protein>
<proteinExistence type="predicted"/>
<reference evidence="2" key="1">
    <citation type="submission" date="2014-09" db="EMBL/GenBank/DDBJ databases">
        <authorList>
            <person name="Magalhaes I.L.F."/>
            <person name="Oliveira U."/>
            <person name="Santos F.R."/>
            <person name="Vidigal T.H.D.A."/>
            <person name="Brescovit A.D."/>
            <person name="Santos A.J."/>
        </authorList>
    </citation>
    <scope>NUCLEOTIDE SEQUENCE</scope>
    <source>
        <tissue evidence="2">Shoot tissue taken approximately 20 cm above the soil surface</tissue>
    </source>
</reference>